<keyword evidence="3" id="KW-1185">Reference proteome</keyword>
<dbReference type="EMBL" id="CP076129">
    <property type="protein sequence ID" value="QWG09721.1"/>
    <property type="molecule type" value="Genomic_DNA"/>
</dbReference>
<dbReference type="Pfam" id="PF01590">
    <property type="entry name" value="GAF"/>
    <property type="match status" value="1"/>
</dbReference>
<sequence>MIKPEIPKTEKIRLEDLASYDLFNSIDKVDYQNIAKIAAQICNTSICMISVIDNEKQWFKATYGIEATEGLREMSFCGHALNKPGEIMIVEDARLDERFHDHPFVTEDPHVIFYAGVPLVTNKGNPLGTICVIDDKPKTLTEGQQETLMALSCQVMRLFELRKKNHILKELNNNLNSHNVVLEKFIFQSSEDILGPMNSIESLANLLSLYRIEDPQVLQIIDNLQKSVDDLRNLMDGLKNYQSN</sequence>
<evidence type="ECO:0000313" key="2">
    <source>
        <dbReference type="EMBL" id="QWG09721.1"/>
    </source>
</evidence>
<dbReference type="InterPro" id="IPR003018">
    <property type="entry name" value="GAF"/>
</dbReference>
<dbReference type="SUPFAM" id="SSF55781">
    <property type="entry name" value="GAF domain-like"/>
    <property type="match status" value="1"/>
</dbReference>
<evidence type="ECO:0000259" key="1">
    <source>
        <dbReference type="Pfam" id="PF01590"/>
    </source>
</evidence>
<dbReference type="PANTHER" id="PTHR43102:SF2">
    <property type="entry name" value="GAF DOMAIN-CONTAINING PROTEIN"/>
    <property type="match status" value="1"/>
</dbReference>
<dbReference type="Proteomes" id="UP000682802">
    <property type="component" value="Chromosome 2"/>
</dbReference>
<evidence type="ECO:0000313" key="3">
    <source>
        <dbReference type="Proteomes" id="UP000682802"/>
    </source>
</evidence>
<accession>A0ABX8H1E7</accession>
<gene>
    <name evidence="2" type="ORF">KM029_24290</name>
</gene>
<protein>
    <submittedName>
        <fullName evidence="2">GAF domain-containing protein</fullName>
    </submittedName>
</protein>
<organism evidence="2 3">
    <name type="scientific">Flammeovirga kamogawensis</name>
    <dbReference type="NCBI Taxonomy" id="373891"/>
    <lineage>
        <taxon>Bacteria</taxon>
        <taxon>Pseudomonadati</taxon>
        <taxon>Bacteroidota</taxon>
        <taxon>Cytophagia</taxon>
        <taxon>Cytophagales</taxon>
        <taxon>Flammeovirgaceae</taxon>
        <taxon>Flammeovirga</taxon>
    </lineage>
</organism>
<dbReference type="RefSeq" id="WP_144076390.1">
    <property type="nucleotide sequence ID" value="NZ_CP076129.1"/>
</dbReference>
<proteinExistence type="predicted"/>
<name>A0ABX8H1E7_9BACT</name>
<reference evidence="2 3" key="1">
    <citation type="submission" date="2021-05" db="EMBL/GenBank/DDBJ databases">
        <title>Comparative genomic studies on the polysaccharide-degrading batcterial strains of the Flammeovirga genus.</title>
        <authorList>
            <person name="Zewei F."/>
            <person name="Zheng Z."/>
            <person name="Yu L."/>
            <person name="Ruyue G."/>
            <person name="Yanhong M."/>
            <person name="Yuanyuan C."/>
            <person name="Jingyan G."/>
            <person name="Wenjun H."/>
        </authorList>
    </citation>
    <scope>NUCLEOTIDE SEQUENCE [LARGE SCALE GENOMIC DNA]</scope>
    <source>
        <strain evidence="2 3">YS10</strain>
    </source>
</reference>
<feature type="domain" description="GAF" evidence="1">
    <location>
        <begin position="32"/>
        <end position="155"/>
    </location>
</feature>
<dbReference type="Gene3D" id="3.30.450.40">
    <property type="match status" value="1"/>
</dbReference>
<dbReference type="PANTHER" id="PTHR43102">
    <property type="entry name" value="SLR1143 PROTEIN"/>
    <property type="match status" value="1"/>
</dbReference>
<dbReference type="InterPro" id="IPR029016">
    <property type="entry name" value="GAF-like_dom_sf"/>
</dbReference>